<dbReference type="GO" id="GO:0004803">
    <property type="term" value="F:transposase activity"/>
    <property type="evidence" value="ECO:0007669"/>
    <property type="project" value="InterPro"/>
</dbReference>
<dbReference type="InterPro" id="IPR002525">
    <property type="entry name" value="Transp_IS110-like_N"/>
</dbReference>
<dbReference type="Pfam" id="PF02371">
    <property type="entry name" value="Transposase_20"/>
    <property type="match status" value="1"/>
</dbReference>
<evidence type="ECO:0000313" key="4">
    <source>
        <dbReference type="EMBL" id="KAA6313718.1"/>
    </source>
</evidence>
<dbReference type="AlphaFoldDB" id="A0A5J4PYJ8"/>
<comment type="caution">
    <text evidence="4">The sequence shown here is derived from an EMBL/GenBank/DDBJ whole genome shotgun (WGS) entry which is preliminary data.</text>
</comment>
<dbReference type="EMBL" id="SNRY01005945">
    <property type="protein sequence ID" value="KAA6313718.1"/>
    <property type="molecule type" value="Genomic_DNA"/>
</dbReference>
<name>A0A5J4PYJ8_9ZZZZ</name>
<reference evidence="4" key="1">
    <citation type="submission" date="2019-03" db="EMBL/GenBank/DDBJ databases">
        <title>Single cell metagenomics reveals metabolic interactions within the superorganism composed of flagellate Streblomastix strix and complex community of Bacteroidetes bacteria on its surface.</title>
        <authorList>
            <person name="Treitli S.C."/>
            <person name="Kolisko M."/>
            <person name="Husnik F."/>
            <person name="Keeling P."/>
            <person name="Hampl V."/>
        </authorList>
    </citation>
    <scope>NUCLEOTIDE SEQUENCE</scope>
    <source>
        <strain evidence="4">STM</strain>
    </source>
</reference>
<dbReference type="GO" id="GO:0003677">
    <property type="term" value="F:DNA binding"/>
    <property type="evidence" value="ECO:0007669"/>
    <property type="project" value="InterPro"/>
</dbReference>
<accession>A0A5J4PYJ8</accession>
<feature type="region of interest" description="Disordered" evidence="1">
    <location>
        <begin position="1"/>
        <end position="29"/>
    </location>
</feature>
<feature type="domain" description="Transposase IS110-like N-terminal" evidence="2">
    <location>
        <begin position="72"/>
        <end position="162"/>
    </location>
</feature>
<sequence length="284" mass="32824">KSPTQGYRRLGGRESIIKSGRQTDENHEESRVNFRNTLLNTLPPRAEVLVDYLKTHFPNGNYYSAYEAGFSGFWAHHRLQSLGINNIVINPADIPTTQKEQYQKNDPVDSRKIARSLRSGSLTPIYVLSNDAIEDRSLVRTRSILVKDMTRFKVRIKSFLNFFGINYPEKFENTRTHWSKNFIEWLKEVELETWSGRTALDMLIKEAENQRKLLLEINKKIRALCRSGRYKESIDLLQTVPCIGTTNAVVFLTQIENIERFKTIDLLASYVGLIPAVKKKTKVK</sequence>
<feature type="compositionally biased region" description="Basic and acidic residues" evidence="1">
    <location>
        <begin position="11"/>
        <end position="29"/>
    </location>
</feature>
<dbReference type="PANTHER" id="PTHR33055">
    <property type="entry name" value="TRANSPOSASE FOR INSERTION SEQUENCE ELEMENT IS1111A"/>
    <property type="match status" value="1"/>
</dbReference>
<proteinExistence type="predicted"/>
<feature type="domain" description="Transposase IS116/IS110/IS902 C-terminal" evidence="3">
    <location>
        <begin position="235"/>
        <end position="278"/>
    </location>
</feature>
<evidence type="ECO:0000259" key="3">
    <source>
        <dbReference type="Pfam" id="PF02371"/>
    </source>
</evidence>
<dbReference type="Pfam" id="PF01548">
    <property type="entry name" value="DEDD_Tnp_IS110"/>
    <property type="match status" value="1"/>
</dbReference>
<dbReference type="InterPro" id="IPR047650">
    <property type="entry name" value="Transpos_IS110"/>
</dbReference>
<evidence type="ECO:0000259" key="2">
    <source>
        <dbReference type="Pfam" id="PF01548"/>
    </source>
</evidence>
<evidence type="ECO:0000256" key="1">
    <source>
        <dbReference type="SAM" id="MobiDB-lite"/>
    </source>
</evidence>
<gene>
    <name evidence="4" type="ORF">EZS27_035552</name>
</gene>
<dbReference type="InterPro" id="IPR003346">
    <property type="entry name" value="Transposase_20"/>
</dbReference>
<protein>
    <submittedName>
        <fullName evidence="4">Uncharacterized protein</fullName>
    </submittedName>
</protein>
<dbReference type="GO" id="GO:0006313">
    <property type="term" value="P:DNA transposition"/>
    <property type="evidence" value="ECO:0007669"/>
    <property type="project" value="InterPro"/>
</dbReference>
<feature type="non-terminal residue" evidence="4">
    <location>
        <position position="1"/>
    </location>
</feature>
<organism evidence="4">
    <name type="scientific">termite gut metagenome</name>
    <dbReference type="NCBI Taxonomy" id="433724"/>
    <lineage>
        <taxon>unclassified sequences</taxon>
        <taxon>metagenomes</taxon>
        <taxon>organismal metagenomes</taxon>
    </lineage>
</organism>